<dbReference type="OrthoDB" id="2283785at2759"/>
<feature type="domain" description="Bul1 C-terminal" evidence="1">
    <location>
        <begin position="311"/>
        <end position="378"/>
    </location>
</feature>
<organism evidence="2 3">
    <name type="scientific">Geotrichum candidum</name>
    <name type="common">Oospora lactis</name>
    <name type="synonym">Dipodascus geotrichum</name>
    <dbReference type="NCBI Taxonomy" id="1173061"/>
    <lineage>
        <taxon>Eukaryota</taxon>
        <taxon>Fungi</taxon>
        <taxon>Dikarya</taxon>
        <taxon>Ascomycota</taxon>
        <taxon>Saccharomycotina</taxon>
        <taxon>Dipodascomycetes</taxon>
        <taxon>Dipodascales</taxon>
        <taxon>Dipodascaceae</taxon>
        <taxon>Geotrichum</taxon>
    </lineage>
</organism>
<dbReference type="AlphaFoldDB" id="A0A0J9XAP2"/>
<dbReference type="STRING" id="1173061.A0A0J9XAP2"/>
<sequence length="430" mass="47954">MPSHSSQNYPFNYTSDIVESLPEYSTGFTITPLTPQNAITSRLQIKFDHQGFNNSFDIGDVVSGKLILSPKSTVKVVRMHIVLSIHEVAKQAGWIVNKYTSHVRELSKFVIPLNLSPLVTSPGYIYEVPFSFQLPEYVSQSPCLHANSDHLRLPPSLGSPPDLNNERNNLENNAARINYRLEATTNIFDDVKKVSHQFASAFNYIHVVPSYTMPDFERNLTGSSFYVNGSVSRRNSLLMSSFEEKFKLEFLNIPFIPMTGASIAALSFILTPPHSVHPPKILELTIKLRAYTHYSVEEPPKVNKFTLMSMKPSATSWTKLDACSFQTVLNLPLMLPQKNKLITPSFASCVISRNYELEVSVTMQGCATSLKICVPVTVVANLIPCLNEWLDPAKLTNSELENNFGKLPDYNAIASPSFGGTSNEVRELLG</sequence>
<name>A0A0J9XAP2_GEOCN</name>
<keyword evidence="3" id="KW-1185">Reference proteome</keyword>
<evidence type="ECO:0000313" key="2">
    <source>
        <dbReference type="EMBL" id="CDO54249.1"/>
    </source>
</evidence>
<gene>
    <name evidence="2" type="ORF">BN980_GECA07s01693g</name>
</gene>
<proteinExistence type="predicted"/>
<dbReference type="Proteomes" id="UP000242525">
    <property type="component" value="Unassembled WGS sequence"/>
</dbReference>
<dbReference type="InterPro" id="IPR039634">
    <property type="entry name" value="Bul1-like"/>
</dbReference>
<protein>
    <recommendedName>
        <fullName evidence="1">Bul1 C-terminal domain-containing protein</fullName>
    </recommendedName>
</protein>
<evidence type="ECO:0000259" key="1">
    <source>
        <dbReference type="Pfam" id="PF04426"/>
    </source>
</evidence>
<dbReference type="PANTHER" id="PTHR31904:SF1">
    <property type="entry name" value="BYPASS OF STOP CODON PROTEIN 5-RELATED"/>
    <property type="match status" value="1"/>
</dbReference>
<evidence type="ECO:0000313" key="3">
    <source>
        <dbReference type="Proteomes" id="UP000242525"/>
    </source>
</evidence>
<reference evidence="2" key="1">
    <citation type="submission" date="2014-03" db="EMBL/GenBank/DDBJ databases">
        <authorList>
            <person name="Casaregola S."/>
        </authorList>
    </citation>
    <scope>NUCLEOTIDE SEQUENCE [LARGE SCALE GENOMIC DNA]</scope>
    <source>
        <strain evidence="2">CLIB 918</strain>
    </source>
</reference>
<accession>A0A0J9XAP2</accession>
<dbReference type="EMBL" id="CCBN010000007">
    <property type="protein sequence ID" value="CDO54249.1"/>
    <property type="molecule type" value="Genomic_DNA"/>
</dbReference>
<dbReference type="Pfam" id="PF04426">
    <property type="entry name" value="Bul1_C"/>
    <property type="match status" value="1"/>
</dbReference>
<dbReference type="InterPro" id="IPR014752">
    <property type="entry name" value="Arrestin-like_C"/>
</dbReference>
<dbReference type="Gene3D" id="2.60.40.640">
    <property type="match status" value="1"/>
</dbReference>
<comment type="caution">
    <text evidence="2">The sequence shown here is derived from an EMBL/GenBank/DDBJ whole genome shotgun (WGS) entry which is preliminary data.</text>
</comment>
<dbReference type="PANTHER" id="PTHR31904">
    <property type="entry name" value="BYPASS OF STOP CODON PROTEIN 5-RELATED"/>
    <property type="match status" value="1"/>
</dbReference>
<dbReference type="InterPro" id="IPR022794">
    <property type="entry name" value="Bul1_C"/>
</dbReference>